<dbReference type="Pfam" id="PF21167">
    <property type="entry name" value="DUF6851"/>
    <property type="match status" value="1"/>
</dbReference>
<dbReference type="InterPro" id="IPR013517">
    <property type="entry name" value="FG-GAP"/>
</dbReference>
<reference evidence="5 6" key="1">
    <citation type="submission" date="2019-08" db="EMBL/GenBank/DDBJ databases">
        <title>Seonamhaeicola sediminis sp. nov., isolated from marine sediment.</title>
        <authorList>
            <person name="Cao W.R."/>
        </authorList>
    </citation>
    <scope>NUCLEOTIDE SEQUENCE [LARGE SCALE GENOMIC DNA]</scope>
    <source>
        <strain evidence="5 6">B011</strain>
    </source>
</reference>
<comment type="caution">
    <text evidence="5">The sequence shown here is derived from an EMBL/GenBank/DDBJ whole genome shotgun (WGS) entry which is preliminary data.</text>
</comment>
<dbReference type="PANTHER" id="PTHR34599:SF2">
    <property type="entry name" value="TRAF-TYPE DOMAIN-CONTAINING PROTEIN"/>
    <property type="match status" value="1"/>
</dbReference>
<dbReference type="Pfam" id="PF13517">
    <property type="entry name" value="FG-GAP_3"/>
    <property type="match status" value="2"/>
</dbReference>
<dbReference type="InterPro" id="IPR028994">
    <property type="entry name" value="Integrin_alpha_N"/>
</dbReference>
<sequence>MKQLKFLFYVVVLSIGFIAQSQTFKRFEHIANLSNLGDNNGIAVADYDGDYDLDLFVVAKAQDVNGTQEGQSKLFRNNNDGTFTDVTAASGLTGLFPNTEPSSDNGYQDGFKYGVSWGDYNNDGYPDIFFTHAYKVQLFQNNGDGTFTETTTQAGIEKRNECNNAGATWFDFNNDGFVDLYISVWGQCNGNIFYVNNGDGTFSDRSEFYGVNNLDQSYMSIPYDFNDDGWMDFFVSNDFYVPNNLYINNFGSIFEDKAADYGITQLANFMGLSIGDYNNDGHFDLFVTDINTNLLFTNNGDNSFTEQADDKGVRSTGWSWDCPFADFDLDGDEDLFVVNGFKQSFPEGEANIYFENTGAPDYNFTEKTGDVGLGALTMSVGATPFDFDNDGDLDLFVSNSDQASFFYQNTTINANSTQNPHWFKVILEGTTSNRNAIGASVSITTDNGNLHRYFTGVGFLSQSIQPLHFGLSNATTISEITIKWPSGITETYNDLPIDSTILAREGDGYQVLDMSQSEKVRGCTDPASCNYNPEAVEDDGSCTYMQASQINGADTSGYFSTETYTYNKAITSSLVWDISGGEIVSGQNTESITVLWHLEDTGEISVIETGENCGTEKITLEVNLTIAEISANRSVARIWNEALLHAIRNDYARPTVHARNLFHTSIALYDAWAVFDDDAKPYILGNEVHGTNTTFNGFATNESMEQARTKAMSYAAYRVLSHRFSTSPGAQETQEKFDIIMRDLGYETNYTNTDYSSGNAAALGNYIGQSIINYGFSDGSNELNRYENEFYTVSNTPLVPALPGNEDLLDPNKWQQLTLYQFIDQSGNLIAGNTPDFLSPEWGAVSPFSLKDEDKSIFSREGNQYQVYHDPSAPPYLNLNTEDSGSESYKWGFALVSIWGAHLDPADGVLWDISPKSIGNLDINDFPQSFSDYPSFYNEFEGGDPGNGHSLNPHTNAPYNEQLVPRGDYARVLAEFWADGPDSETPPGHWFTLLNYVSDHPSLVKKLNGEGETLSPLEWDVKTYFLMGGTMHDAAISAWGVKGWYDYIRPISAIRYMAELGQSTDNTLPNYNVAGIPLKDGYIEMVEEGDPLAGDMNEHVGKIKVFTWRGHDYIGNPSHDMAGVGWILAENWWPYQRPSFVTPPFAGYVSGHSTYSRAAAELMTLMTGDAFFPGGMGEFIAKKNEFLVFEEGPSVDVKLQWATYRDASDQCSLSRIWGGIHPPADDIPGRLIGETVGKDAYAFGVEYFSGKQTNTPTTASYKVFPNPLNEDFVVTITNTTANDEFQVVDLKGSLFTILSKQFNETTGATQIRLPNSLASGVYVLKINGNSQLILNP</sequence>
<dbReference type="PANTHER" id="PTHR34599">
    <property type="entry name" value="PEROXIDASE-RELATED"/>
    <property type="match status" value="1"/>
</dbReference>
<proteinExistence type="predicted"/>
<dbReference type="SUPFAM" id="SSF69318">
    <property type="entry name" value="Integrin alpha N-terminal domain"/>
    <property type="match status" value="1"/>
</dbReference>
<dbReference type="EMBL" id="VSDQ01000163">
    <property type="protein sequence ID" value="TYA92149.1"/>
    <property type="molecule type" value="Genomic_DNA"/>
</dbReference>
<evidence type="ECO:0000313" key="5">
    <source>
        <dbReference type="EMBL" id="TYA92149.1"/>
    </source>
</evidence>
<dbReference type="NCBIfam" id="TIGR04183">
    <property type="entry name" value="Por_Secre_tail"/>
    <property type="match status" value="1"/>
</dbReference>
<dbReference type="SUPFAM" id="SSF48317">
    <property type="entry name" value="Acid phosphatase/Vanadium-dependent haloperoxidase"/>
    <property type="match status" value="1"/>
</dbReference>
<evidence type="ECO:0000313" key="6">
    <source>
        <dbReference type="Proteomes" id="UP000323930"/>
    </source>
</evidence>
<dbReference type="Gene3D" id="1.10.606.10">
    <property type="entry name" value="Vanadium-containing Chloroperoxidase, domain 2"/>
    <property type="match status" value="1"/>
</dbReference>
<feature type="domain" description="Secretion system C-terminal sorting" evidence="3">
    <location>
        <begin position="1263"/>
        <end position="1331"/>
    </location>
</feature>
<dbReference type="InterPro" id="IPR036938">
    <property type="entry name" value="PAP2/HPO_sf"/>
</dbReference>
<evidence type="ECO:0000259" key="3">
    <source>
        <dbReference type="Pfam" id="PF18962"/>
    </source>
</evidence>
<dbReference type="Gene3D" id="2.130.10.130">
    <property type="entry name" value="Integrin alpha, N-terminal"/>
    <property type="match status" value="2"/>
</dbReference>
<dbReference type="InterPro" id="IPR049283">
    <property type="entry name" value="DUF6851"/>
</dbReference>
<protein>
    <submittedName>
        <fullName evidence="5">T9SS type A sorting domain-containing protein</fullName>
    </submittedName>
</protein>
<organism evidence="5 6">
    <name type="scientific">Seonamhaeicola marinus</name>
    <dbReference type="NCBI Taxonomy" id="1912246"/>
    <lineage>
        <taxon>Bacteria</taxon>
        <taxon>Pseudomonadati</taxon>
        <taxon>Bacteroidota</taxon>
        <taxon>Flavobacteriia</taxon>
        <taxon>Flavobacteriales</taxon>
        <taxon>Flavobacteriaceae</taxon>
    </lineage>
</organism>
<dbReference type="InterPro" id="IPR016119">
    <property type="entry name" value="Br/Cl_peroxidase_C"/>
</dbReference>
<feature type="domain" description="DUF6851" evidence="4">
    <location>
        <begin position="666"/>
        <end position="785"/>
    </location>
</feature>
<accession>A0A5D0J9A7</accession>
<dbReference type="Pfam" id="PF18962">
    <property type="entry name" value="Por_Secre_tail"/>
    <property type="match status" value="1"/>
</dbReference>
<dbReference type="Proteomes" id="UP000323930">
    <property type="component" value="Unassembled WGS sequence"/>
</dbReference>
<dbReference type="InterPro" id="IPR052559">
    <property type="entry name" value="V-haloperoxidase"/>
</dbReference>
<dbReference type="CDD" id="cd03398">
    <property type="entry name" value="PAP2_haloperoxidase"/>
    <property type="match status" value="1"/>
</dbReference>
<gene>
    <name evidence="5" type="ORF">FUA24_01585</name>
</gene>
<name>A0A5D0J9A7_9FLAO</name>
<evidence type="ECO:0000259" key="2">
    <source>
        <dbReference type="Pfam" id="PF07593"/>
    </source>
</evidence>
<dbReference type="InterPro" id="IPR026444">
    <property type="entry name" value="Secre_tail"/>
</dbReference>
<keyword evidence="1" id="KW-0732">Signal</keyword>
<dbReference type="InterPro" id="IPR011519">
    <property type="entry name" value="UnbV_ASPIC"/>
</dbReference>
<dbReference type="OrthoDB" id="9780455at2"/>
<dbReference type="Pfam" id="PF07593">
    <property type="entry name" value="UnbV_ASPIC"/>
    <property type="match status" value="1"/>
</dbReference>
<evidence type="ECO:0000256" key="1">
    <source>
        <dbReference type="ARBA" id="ARBA00022729"/>
    </source>
</evidence>
<feature type="domain" description="ASPIC/UnbV" evidence="2">
    <location>
        <begin position="436"/>
        <end position="501"/>
    </location>
</feature>
<dbReference type="RefSeq" id="WP_148539755.1">
    <property type="nucleotide sequence ID" value="NZ_VSDQ01000163.1"/>
</dbReference>
<evidence type="ECO:0000259" key="4">
    <source>
        <dbReference type="Pfam" id="PF21167"/>
    </source>
</evidence>
<dbReference type="GO" id="GO:0004601">
    <property type="term" value="F:peroxidase activity"/>
    <property type="evidence" value="ECO:0007669"/>
    <property type="project" value="InterPro"/>
</dbReference>
<keyword evidence="6" id="KW-1185">Reference proteome</keyword>